<sequence length="76" mass="9211">IDKVLGEYLDKFVIVYLNNIIIYLITEEEYREYVKWMLVAIEKYEFFTRKTNFIGFIIKLGQLSIDLKKIKAIVNW</sequence>
<keyword evidence="2" id="KW-1185">Reference proteome</keyword>
<feature type="non-terminal residue" evidence="1">
    <location>
        <position position="1"/>
    </location>
</feature>
<name>A0ACC8EQ84_9PEZI</name>
<accession>A0ACC8EQ84</accession>
<reference evidence="1 2" key="1">
    <citation type="journal article" date="2016" name="Nat. Commun.">
        <title>Ectomycorrhizal ecology is imprinted in the genome of the dominant symbiotic fungus Cenococcum geophilum.</title>
        <authorList>
            <consortium name="DOE Joint Genome Institute"/>
            <person name="Peter M."/>
            <person name="Kohler A."/>
            <person name="Ohm R.A."/>
            <person name="Kuo A."/>
            <person name="Krutzmann J."/>
            <person name="Morin E."/>
            <person name="Arend M."/>
            <person name="Barry K.W."/>
            <person name="Binder M."/>
            <person name="Choi C."/>
            <person name="Clum A."/>
            <person name="Copeland A."/>
            <person name="Grisel N."/>
            <person name="Haridas S."/>
            <person name="Kipfer T."/>
            <person name="LaButti K."/>
            <person name="Lindquist E."/>
            <person name="Lipzen A."/>
            <person name="Maire R."/>
            <person name="Meier B."/>
            <person name="Mihaltcheva S."/>
            <person name="Molinier V."/>
            <person name="Murat C."/>
            <person name="Poggeler S."/>
            <person name="Quandt C.A."/>
            <person name="Sperisen C."/>
            <person name="Tritt A."/>
            <person name="Tisserant E."/>
            <person name="Crous P.W."/>
            <person name="Henrissat B."/>
            <person name="Nehls U."/>
            <person name="Egli S."/>
            <person name="Spatafora J.W."/>
            <person name="Grigoriev I.V."/>
            <person name="Martin F.M."/>
        </authorList>
    </citation>
    <scope>NUCLEOTIDE SEQUENCE [LARGE SCALE GENOMIC DNA]</scope>
    <source>
        <strain evidence="1 2">1.58</strain>
    </source>
</reference>
<evidence type="ECO:0000313" key="2">
    <source>
        <dbReference type="Proteomes" id="UP000250078"/>
    </source>
</evidence>
<proteinExistence type="predicted"/>
<dbReference type="EMBL" id="KV748243">
    <property type="protein sequence ID" value="OCK88406.1"/>
    <property type="molecule type" value="Genomic_DNA"/>
</dbReference>
<gene>
    <name evidence="1" type="ORF">K441DRAFT_588916</name>
</gene>
<organism evidence="1 2">
    <name type="scientific">Cenococcum geophilum 1.58</name>
    <dbReference type="NCBI Taxonomy" id="794803"/>
    <lineage>
        <taxon>Eukaryota</taxon>
        <taxon>Fungi</taxon>
        <taxon>Dikarya</taxon>
        <taxon>Ascomycota</taxon>
        <taxon>Pezizomycotina</taxon>
        <taxon>Dothideomycetes</taxon>
        <taxon>Pleosporomycetidae</taxon>
        <taxon>Gloniales</taxon>
        <taxon>Gloniaceae</taxon>
        <taxon>Cenococcum</taxon>
    </lineage>
</organism>
<dbReference type="Proteomes" id="UP000250078">
    <property type="component" value="Unassembled WGS sequence"/>
</dbReference>
<evidence type="ECO:0000313" key="1">
    <source>
        <dbReference type="EMBL" id="OCK88406.1"/>
    </source>
</evidence>
<protein>
    <submittedName>
        <fullName evidence="1">Uncharacterized protein</fullName>
    </submittedName>
</protein>